<proteinExistence type="predicted"/>
<feature type="region of interest" description="Disordered" evidence="1">
    <location>
        <begin position="23"/>
        <end position="77"/>
    </location>
</feature>
<dbReference type="Proteomes" id="UP001303046">
    <property type="component" value="Unassembled WGS sequence"/>
</dbReference>
<sequence length="77" mass="8081">MESTVSNCCQTTRQLLPRSTALNCKDCPTRSARSTRSSTPGARMGSSTAPTVQPSPGPEQIPPLPIASASPGREVLR</sequence>
<feature type="compositionally biased region" description="Pro residues" evidence="1">
    <location>
        <begin position="53"/>
        <end position="65"/>
    </location>
</feature>
<evidence type="ECO:0000313" key="3">
    <source>
        <dbReference type="Proteomes" id="UP001303046"/>
    </source>
</evidence>
<evidence type="ECO:0000313" key="2">
    <source>
        <dbReference type="EMBL" id="KAK6739552.1"/>
    </source>
</evidence>
<organism evidence="2 3">
    <name type="scientific">Necator americanus</name>
    <name type="common">Human hookworm</name>
    <dbReference type="NCBI Taxonomy" id="51031"/>
    <lineage>
        <taxon>Eukaryota</taxon>
        <taxon>Metazoa</taxon>
        <taxon>Ecdysozoa</taxon>
        <taxon>Nematoda</taxon>
        <taxon>Chromadorea</taxon>
        <taxon>Rhabditida</taxon>
        <taxon>Rhabditina</taxon>
        <taxon>Rhabditomorpha</taxon>
        <taxon>Strongyloidea</taxon>
        <taxon>Ancylostomatidae</taxon>
        <taxon>Bunostominae</taxon>
        <taxon>Necator</taxon>
    </lineage>
</organism>
<reference evidence="2 3" key="1">
    <citation type="submission" date="2023-08" db="EMBL/GenBank/DDBJ databases">
        <title>A Necator americanus chromosomal reference genome.</title>
        <authorList>
            <person name="Ilik V."/>
            <person name="Petrzelkova K.J."/>
            <person name="Pardy F."/>
            <person name="Fuh T."/>
            <person name="Niatou-Singa F.S."/>
            <person name="Gouil Q."/>
            <person name="Baker L."/>
            <person name="Ritchie M.E."/>
            <person name="Jex A.R."/>
            <person name="Gazzola D."/>
            <person name="Li H."/>
            <person name="Toshio Fujiwara R."/>
            <person name="Zhan B."/>
            <person name="Aroian R.V."/>
            <person name="Pafco B."/>
            <person name="Schwarz E.M."/>
        </authorList>
    </citation>
    <scope>NUCLEOTIDE SEQUENCE [LARGE SCALE GENOMIC DNA]</scope>
    <source>
        <strain evidence="2 3">Aroian</strain>
        <tissue evidence="2">Whole animal</tissue>
    </source>
</reference>
<comment type="caution">
    <text evidence="2">The sequence shown here is derived from an EMBL/GenBank/DDBJ whole genome shotgun (WGS) entry which is preliminary data.</text>
</comment>
<dbReference type="EMBL" id="JAVFWL010000003">
    <property type="protein sequence ID" value="KAK6739552.1"/>
    <property type="molecule type" value="Genomic_DNA"/>
</dbReference>
<feature type="compositionally biased region" description="Low complexity" evidence="1">
    <location>
        <begin position="29"/>
        <end position="39"/>
    </location>
</feature>
<evidence type="ECO:0000256" key="1">
    <source>
        <dbReference type="SAM" id="MobiDB-lite"/>
    </source>
</evidence>
<name>A0ABR1CME8_NECAM</name>
<keyword evidence="3" id="KW-1185">Reference proteome</keyword>
<protein>
    <submittedName>
        <fullName evidence="2">Uncharacterized protein</fullName>
    </submittedName>
</protein>
<accession>A0ABR1CME8</accession>
<gene>
    <name evidence="2" type="primary">Necator_chrIII.g8964</name>
    <name evidence="2" type="ORF">RB195_008199</name>
</gene>